<dbReference type="InterPro" id="IPR028989">
    <property type="entry name" value="RimP_N"/>
</dbReference>
<sequence length="152" mass="16949">MRGLIDNLQQMLEPAVAGLGYDLLCVELQGTGTDAVLRIYIDSAQGIGVEDCAKVSREVSALLDVDDPIESAYRLEVSSPGLDRPLVKTQHFVEFLGREAKLKLRIPFEGRRNFRGKLLECDGETVAIEVDQERFDVPFADIERARLVPVFD</sequence>
<dbReference type="PANTHER" id="PTHR33867">
    <property type="entry name" value="RIBOSOME MATURATION FACTOR RIMP"/>
    <property type="match status" value="1"/>
</dbReference>
<dbReference type="CDD" id="cd01734">
    <property type="entry name" value="YlxS_C"/>
    <property type="match status" value="1"/>
</dbReference>
<dbReference type="Gene3D" id="2.30.30.180">
    <property type="entry name" value="Ribosome maturation factor RimP, C-terminal domain"/>
    <property type="match status" value="1"/>
</dbReference>
<dbReference type="GO" id="GO:0000028">
    <property type="term" value="P:ribosomal small subunit assembly"/>
    <property type="evidence" value="ECO:0007669"/>
    <property type="project" value="TreeGrafter"/>
</dbReference>
<dbReference type="GO" id="GO:0006412">
    <property type="term" value="P:translation"/>
    <property type="evidence" value="ECO:0007669"/>
    <property type="project" value="TreeGrafter"/>
</dbReference>
<evidence type="ECO:0000313" key="6">
    <source>
        <dbReference type="EMBL" id="ORE86441.1"/>
    </source>
</evidence>
<dbReference type="Pfam" id="PF17384">
    <property type="entry name" value="DUF150_C"/>
    <property type="match status" value="1"/>
</dbReference>
<dbReference type="NCBIfam" id="NF000927">
    <property type="entry name" value="PRK00092.1-1"/>
    <property type="match status" value="1"/>
</dbReference>
<accession>A0A1Y1SCV4</accession>
<dbReference type="GO" id="GO:0005829">
    <property type="term" value="C:cytosol"/>
    <property type="evidence" value="ECO:0007669"/>
    <property type="project" value="TreeGrafter"/>
</dbReference>
<keyword evidence="2 3" id="KW-0690">Ribosome biogenesis</keyword>
<name>A0A1Y1SCV4_9GAMM</name>
<evidence type="ECO:0000259" key="4">
    <source>
        <dbReference type="Pfam" id="PF02576"/>
    </source>
</evidence>
<protein>
    <recommendedName>
        <fullName evidence="3">Ribosome maturation factor RimP</fullName>
    </recommendedName>
</protein>
<dbReference type="AlphaFoldDB" id="A0A1Y1SCV4"/>
<dbReference type="InterPro" id="IPR036847">
    <property type="entry name" value="RimP_C_sf"/>
</dbReference>
<feature type="domain" description="Ribosome maturation factor RimP C-terminal" evidence="5">
    <location>
        <begin position="86"/>
        <end position="151"/>
    </location>
</feature>
<dbReference type="STRING" id="1317117.ATO7_14128"/>
<comment type="function">
    <text evidence="3">Required for maturation of 30S ribosomal subunits.</text>
</comment>
<keyword evidence="1 3" id="KW-0963">Cytoplasm</keyword>
<dbReference type="Proteomes" id="UP000192342">
    <property type="component" value="Unassembled WGS sequence"/>
</dbReference>
<dbReference type="Gene3D" id="3.30.300.70">
    <property type="entry name" value="RimP-like superfamily, N-terminal"/>
    <property type="match status" value="1"/>
</dbReference>
<comment type="caution">
    <text evidence="6">The sequence shown here is derived from an EMBL/GenBank/DDBJ whole genome shotgun (WGS) entry which is preliminary data.</text>
</comment>
<dbReference type="SUPFAM" id="SSF74942">
    <property type="entry name" value="YhbC-like, C-terminal domain"/>
    <property type="match status" value="1"/>
</dbReference>
<dbReference type="FunFam" id="3.30.300.70:FF:000001">
    <property type="entry name" value="Ribosome maturation factor RimP"/>
    <property type="match status" value="1"/>
</dbReference>
<evidence type="ECO:0000256" key="2">
    <source>
        <dbReference type="ARBA" id="ARBA00022517"/>
    </source>
</evidence>
<evidence type="ECO:0000259" key="5">
    <source>
        <dbReference type="Pfam" id="PF17384"/>
    </source>
</evidence>
<reference evidence="6 7" key="1">
    <citation type="submission" date="2013-04" db="EMBL/GenBank/DDBJ databases">
        <title>Oceanococcus atlanticus 22II-S10r2 Genome Sequencing.</title>
        <authorList>
            <person name="Lai Q."/>
            <person name="Li G."/>
            <person name="Shao Z."/>
        </authorList>
    </citation>
    <scope>NUCLEOTIDE SEQUENCE [LARGE SCALE GENOMIC DNA]</scope>
    <source>
        <strain evidence="6 7">22II-S10r2</strain>
    </source>
</reference>
<keyword evidence="7" id="KW-1185">Reference proteome</keyword>
<dbReference type="OrthoDB" id="9805006at2"/>
<feature type="domain" description="Ribosome maturation factor RimP N-terminal" evidence="4">
    <location>
        <begin position="11"/>
        <end position="83"/>
    </location>
</feature>
<dbReference type="InterPro" id="IPR035956">
    <property type="entry name" value="RimP_N_sf"/>
</dbReference>
<organism evidence="6 7">
    <name type="scientific">Oceanococcus atlanticus</name>
    <dbReference type="NCBI Taxonomy" id="1317117"/>
    <lineage>
        <taxon>Bacteria</taxon>
        <taxon>Pseudomonadati</taxon>
        <taxon>Pseudomonadota</taxon>
        <taxon>Gammaproteobacteria</taxon>
        <taxon>Chromatiales</taxon>
        <taxon>Oceanococcaceae</taxon>
        <taxon>Oceanococcus</taxon>
    </lineage>
</organism>
<dbReference type="Pfam" id="PF02576">
    <property type="entry name" value="RimP_N"/>
    <property type="match status" value="1"/>
</dbReference>
<comment type="subcellular location">
    <subcellularLocation>
        <location evidence="3">Cytoplasm</location>
    </subcellularLocation>
</comment>
<dbReference type="RefSeq" id="WP_083562790.1">
    <property type="nucleotide sequence ID" value="NZ_AQQV01000003.1"/>
</dbReference>
<evidence type="ECO:0000313" key="7">
    <source>
        <dbReference type="Proteomes" id="UP000192342"/>
    </source>
</evidence>
<dbReference type="HAMAP" id="MF_01077">
    <property type="entry name" value="RimP"/>
    <property type="match status" value="1"/>
</dbReference>
<gene>
    <name evidence="3" type="primary">rimP</name>
    <name evidence="6" type="ORF">ATO7_14128</name>
</gene>
<comment type="similarity">
    <text evidence="3">Belongs to the RimP family.</text>
</comment>
<dbReference type="InterPro" id="IPR028998">
    <property type="entry name" value="RimP_C"/>
</dbReference>
<evidence type="ECO:0000256" key="1">
    <source>
        <dbReference type="ARBA" id="ARBA00022490"/>
    </source>
</evidence>
<evidence type="ECO:0000256" key="3">
    <source>
        <dbReference type="HAMAP-Rule" id="MF_01077"/>
    </source>
</evidence>
<proteinExistence type="inferred from homology"/>
<dbReference type="InterPro" id="IPR003728">
    <property type="entry name" value="Ribosome_maturation_RimP"/>
</dbReference>
<dbReference type="PANTHER" id="PTHR33867:SF1">
    <property type="entry name" value="RIBOSOME MATURATION FACTOR RIMP"/>
    <property type="match status" value="1"/>
</dbReference>
<dbReference type="EMBL" id="AQQV01000003">
    <property type="protein sequence ID" value="ORE86441.1"/>
    <property type="molecule type" value="Genomic_DNA"/>
</dbReference>
<dbReference type="SUPFAM" id="SSF75420">
    <property type="entry name" value="YhbC-like, N-terminal domain"/>
    <property type="match status" value="1"/>
</dbReference>